<dbReference type="InterPro" id="IPR006202">
    <property type="entry name" value="Neur_chan_lig-bd"/>
</dbReference>
<dbReference type="Gene3D" id="1.20.58.390">
    <property type="entry name" value="Neurotransmitter-gated ion-channel transmembrane domain"/>
    <property type="match status" value="1"/>
</dbReference>
<evidence type="ECO:0000256" key="1">
    <source>
        <dbReference type="ARBA" id="ARBA00004141"/>
    </source>
</evidence>
<gene>
    <name evidence="10" type="ORF">WR25_06166</name>
</gene>
<dbReference type="CDD" id="cd19051">
    <property type="entry name" value="LGIC_TM_cation"/>
    <property type="match status" value="1"/>
</dbReference>
<dbReference type="GO" id="GO:0005230">
    <property type="term" value="F:extracellular ligand-gated monoatomic ion channel activity"/>
    <property type="evidence" value="ECO:0007669"/>
    <property type="project" value="InterPro"/>
</dbReference>
<evidence type="ECO:0000256" key="2">
    <source>
        <dbReference type="ARBA" id="ARBA00022679"/>
    </source>
</evidence>
<keyword evidence="4 6" id="KW-1133">Transmembrane helix</keyword>
<evidence type="ECO:0000256" key="4">
    <source>
        <dbReference type="ARBA" id="ARBA00022989"/>
    </source>
</evidence>
<organism evidence="10 11">
    <name type="scientific">Diploscapter pachys</name>
    <dbReference type="NCBI Taxonomy" id="2018661"/>
    <lineage>
        <taxon>Eukaryota</taxon>
        <taxon>Metazoa</taxon>
        <taxon>Ecdysozoa</taxon>
        <taxon>Nematoda</taxon>
        <taxon>Chromadorea</taxon>
        <taxon>Rhabditida</taxon>
        <taxon>Rhabditina</taxon>
        <taxon>Rhabditomorpha</taxon>
        <taxon>Rhabditoidea</taxon>
        <taxon>Rhabditidae</taxon>
        <taxon>Diploscapter</taxon>
    </lineage>
</organism>
<dbReference type="OrthoDB" id="5840577at2759"/>
<feature type="transmembrane region" description="Helical" evidence="6">
    <location>
        <begin position="305"/>
        <end position="326"/>
    </location>
</feature>
<dbReference type="GO" id="GO:0008194">
    <property type="term" value="F:UDP-glycosyltransferase activity"/>
    <property type="evidence" value="ECO:0007669"/>
    <property type="project" value="InterPro"/>
</dbReference>
<dbReference type="Proteomes" id="UP000218231">
    <property type="component" value="Unassembled WGS sequence"/>
</dbReference>
<dbReference type="AlphaFoldDB" id="A0A2A2LTM5"/>
<dbReference type="GO" id="GO:0004888">
    <property type="term" value="F:transmembrane signaling receptor activity"/>
    <property type="evidence" value="ECO:0007669"/>
    <property type="project" value="InterPro"/>
</dbReference>
<dbReference type="STRING" id="2018661.A0A2A2LTM5"/>
<keyword evidence="3 6" id="KW-0812">Transmembrane</keyword>
<comment type="subcellular location">
    <subcellularLocation>
        <location evidence="1">Membrane</location>
        <topology evidence="1">Multi-pass membrane protein</topology>
    </subcellularLocation>
</comment>
<evidence type="ECO:0000256" key="3">
    <source>
        <dbReference type="ARBA" id="ARBA00022692"/>
    </source>
</evidence>
<reference evidence="10 11" key="1">
    <citation type="journal article" date="2017" name="Curr. Biol.">
        <title>Genome architecture and evolution of a unichromosomal asexual nematode.</title>
        <authorList>
            <person name="Fradin H."/>
            <person name="Zegar C."/>
            <person name="Gutwein M."/>
            <person name="Lucas J."/>
            <person name="Kovtun M."/>
            <person name="Corcoran D."/>
            <person name="Baugh L.R."/>
            <person name="Kiontke K."/>
            <person name="Gunsalus K."/>
            <person name="Fitch D.H."/>
            <person name="Piano F."/>
        </authorList>
    </citation>
    <scope>NUCLEOTIDE SEQUENCE [LARGE SCALE GENOMIC DNA]</scope>
    <source>
        <strain evidence="10">PF1309</strain>
    </source>
</reference>
<dbReference type="InterPro" id="IPR036734">
    <property type="entry name" value="Neur_chan_lig-bd_sf"/>
</dbReference>
<accession>A0A2A2LTM5</accession>
<dbReference type="PANTHER" id="PTHR18945">
    <property type="entry name" value="NEUROTRANSMITTER GATED ION CHANNEL"/>
    <property type="match status" value="1"/>
</dbReference>
<dbReference type="InterPro" id="IPR036719">
    <property type="entry name" value="Neuro-gated_channel_TM_sf"/>
</dbReference>
<evidence type="ECO:0000313" key="11">
    <source>
        <dbReference type="Proteomes" id="UP000218231"/>
    </source>
</evidence>
<dbReference type="Pfam" id="PF02932">
    <property type="entry name" value="Neur_chan_memb"/>
    <property type="match status" value="1"/>
</dbReference>
<feature type="transmembrane region" description="Helical" evidence="6">
    <location>
        <begin position="271"/>
        <end position="293"/>
    </location>
</feature>
<comment type="similarity">
    <text evidence="6">Belongs to the ligand-gated ion channel (TC 1.A.9) family.</text>
</comment>
<dbReference type="PRINTS" id="PR00252">
    <property type="entry name" value="NRIONCHANNEL"/>
</dbReference>
<keyword evidence="2" id="KW-0808">Transferase</keyword>
<dbReference type="CDD" id="cd18989">
    <property type="entry name" value="LGIC_ECD_cation"/>
    <property type="match status" value="1"/>
</dbReference>
<keyword evidence="5 6" id="KW-0472">Membrane</keyword>
<dbReference type="Pfam" id="PF00201">
    <property type="entry name" value="UDPGT"/>
    <property type="match status" value="1"/>
</dbReference>
<protein>
    <submittedName>
        <fullName evidence="10">Uncharacterized protein</fullName>
    </submittedName>
</protein>
<dbReference type="InterPro" id="IPR038050">
    <property type="entry name" value="Neuro_actylchol_rec"/>
</dbReference>
<evidence type="ECO:0000259" key="9">
    <source>
        <dbReference type="Pfam" id="PF02932"/>
    </source>
</evidence>
<dbReference type="Gene3D" id="2.70.170.10">
    <property type="entry name" value="Neurotransmitter-gated ion-channel ligand-binding domain"/>
    <property type="match status" value="1"/>
</dbReference>
<evidence type="ECO:0000256" key="5">
    <source>
        <dbReference type="ARBA" id="ARBA00023136"/>
    </source>
</evidence>
<keyword evidence="6" id="KW-0406">Ion transport</keyword>
<keyword evidence="6" id="KW-0813">Transport</keyword>
<evidence type="ECO:0000256" key="7">
    <source>
        <dbReference type="SAM" id="MobiDB-lite"/>
    </source>
</evidence>
<name>A0A2A2LTM5_9BILA</name>
<feature type="domain" description="Neurotransmitter-gated ion-channel transmembrane" evidence="9">
    <location>
        <begin position="276"/>
        <end position="373"/>
    </location>
</feature>
<comment type="caution">
    <text evidence="10">The sequence shown here is derived from an EMBL/GenBank/DDBJ whole genome shotgun (WGS) entry which is preliminary data.</text>
</comment>
<dbReference type="SUPFAM" id="SSF90112">
    <property type="entry name" value="Neurotransmitter-gated ion-channel transmembrane pore"/>
    <property type="match status" value="1"/>
</dbReference>
<dbReference type="FunFam" id="1.20.58.390:FF:000090">
    <property type="entry name" value="Ligand-Gated ion Channel"/>
    <property type="match status" value="1"/>
</dbReference>
<dbReference type="Gene3D" id="3.40.50.2000">
    <property type="entry name" value="Glycogen Phosphorylase B"/>
    <property type="match status" value="1"/>
</dbReference>
<evidence type="ECO:0000256" key="6">
    <source>
        <dbReference type="RuleBase" id="RU000687"/>
    </source>
</evidence>
<dbReference type="InterPro" id="IPR006201">
    <property type="entry name" value="Neur_channel"/>
</dbReference>
<dbReference type="Pfam" id="PF02931">
    <property type="entry name" value="Neur_chan_LBD"/>
    <property type="match status" value="1"/>
</dbReference>
<keyword evidence="11" id="KW-1185">Reference proteome</keyword>
<dbReference type="PROSITE" id="PS00236">
    <property type="entry name" value="NEUROTR_ION_CHANNEL"/>
    <property type="match status" value="1"/>
</dbReference>
<dbReference type="InterPro" id="IPR002213">
    <property type="entry name" value="UDP_glucos_trans"/>
</dbReference>
<dbReference type="SUPFAM" id="SSF63712">
    <property type="entry name" value="Nicotinic receptor ligand binding domain-like"/>
    <property type="match status" value="1"/>
</dbReference>
<dbReference type="InterPro" id="IPR018000">
    <property type="entry name" value="Neurotransmitter_ion_chnl_CS"/>
</dbReference>
<comment type="caution">
    <text evidence="6">Lacks conserved residue(s) required for the propagation of feature annotation.</text>
</comment>
<dbReference type="InterPro" id="IPR006029">
    <property type="entry name" value="Neurotrans-gated_channel_TM"/>
</dbReference>
<keyword evidence="6" id="KW-0407">Ion channel</keyword>
<feature type="domain" description="Neurotransmitter-gated ion-channel ligand-binding" evidence="8">
    <location>
        <begin position="95"/>
        <end position="252"/>
    </location>
</feature>
<dbReference type="EMBL" id="LIAE01006449">
    <property type="protein sequence ID" value="PAV89510.1"/>
    <property type="molecule type" value="Genomic_DNA"/>
</dbReference>
<dbReference type="SUPFAM" id="SSF53756">
    <property type="entry name" value="UDP-Glycosyltransferase/glycogen phosphorylase"/>
    <property type="match status" value="1"/>
</dbReference>
<evidence type="ECO:0000259" key="8">
    <source>
        <dbReference type="Pfam" id="PF02931"/>
    </source>
</evidence>
<feature type="transmembrane region" description="Helical" evidence="6">
    <location>
        <begin position="338"/>
        <end position="359"/>
    </location>
</feature>
<feature type="region of interest" description="Disordered" evidence="7">
    <location>
        <begin position="33"/>
        <end position="64"/>
    </location>
</feature>
<dbReference type="GO" id="GO:0016020">
    <property type="term" value="C:membrane"/>
    <property type="evidence" value="ECO:0007669"/>
    <property type="project" value="UniProtKB-SubCell"/>
</dbReference>
<evidence type="ECO:0000313" key="10">
    <source>
        <dbReference type="EMBL" id="PAV89510.1"/>
    </source>
</evidence>
<sequence length="615" mass="69199">MDLEALIEALQMGENINSGVDLKWGGYKVIDGGKGGAGPNRKPRGELPPALQKKDPPPKPSTELTDDYILDEIRKFKKEHPTKESLESVTSKEAEFINLLLKGYDNSIRPVIDETTVTNVTIIPNSLSVLLMDQAEETVNLAIEFVLQWHDEFLNWDRNVSWSQNWIKVRESMVWVPDTTVSTSIEMANVLDDKDRYLDIKYDGTVRQSIYAIYTNLCNMKVDRFPYDSQICRIAIGPWSYTAKEVWVSAGPNISKDTHDFELRIKRRPTFYVWVLLIPTYIISTVSIFGLFIPTNNLGEREERVNLGLTTLLSSAVILQIVANAMPKTSALPLLGNFILAEIFVVALGVLCSIVVLSLHNRAHTREWKPPNWILTVLNLSGSKKFLKKNKTKILAKQSIDEGIIDAHTDEGPNMKIFFVLFSLYYVFNSIESYKILVYTPLFGHSHVKFMGSIADSLAEAGHDVTVLMPLLEVHHGNKTGVTLVKKVILYPGDERSVELTNKFGGTQEESGKFNMWELESSFSSMIGMLDMMSDIVKFQCQKMMNDKELLDKLRAEKFDLGIAEPIGICQFVLFDELQIPATIAAESTAPMPMISRIIGEPQLVSNVPGILNKM</sequence>
<proteinExistence type="inferred from homology"/>